<keyword evidence="1" id="KW-0812">Transmembrane</keyword>
<sequence>MNKISWFCLLFCLLYTFNALATGGGGGGGTGSSASVPFLTPSLNLLAVLVIYFIYKKRK</sequence>
<name>A0ABP3WKD6_9GAMM</name>
<dbReference type="RefSeq" id="WP_215979131.1">
    <property type="nucleotide sequence ID" value="NZ_BAAAFA010000007.1"/>
</dbReference>
<gene>
    <name evidence="3" type="ORF">GCM10009111_21660</name>
</gene>
<comment type="caution">
    <text evidence="3">The sequence shown here is derived from an EMBL/GenBank/DDBJ whole genome shotgun (WGS) entry which is preliminary data.</text>
</comment>
<evidence type="ECO:0000313" key="4">
    <source>
        <dbReference type="Proteomes" id="UP001500021"/>
    </source>
</evidence>
<protein>
    <recommendedName>
        <fullName evidence="5">GlyGly-CTERM sorting domain-containing protein</fullName>
    </recommendedName>
</protein>
<evidence type="ECO:0000256" key="2">
    <source>
        <dbReference type="SAM" id="SignalP"/>
    </source>
</evidence>
<keyword evidence="2" id="KW-0732">Signal</keyword>
<keyword evidence="1" id="KW-0472">Membrane</keyword>
<evidence type="ECO:0008006" key="5">
    <source>
        <dbReference type="Google" id="ProtNLM"/>
    </source>
</evidence>
<proteinExistence type="predicted"/>
<dbReference type="EMBL" id="BAAAFA010000007">
    <property type="protein sequence ID" value="GAA0818662.1"/>
    <property type="molecule type" value="Genomic_DNA"/>
</dbReference>
<reference evidence="4" key="1">
    <citation type="journal article" date="2019" name="Int. J. Syst. Evol. Microbiol.">
        <title>The Global Catalogue of Microorganisms (GCM) 10K type strain sequencing project: providing services to taxonomists for standard genome sequencing and annotation.</title>
        <authorList>
            <consortium name="The Broad Institute Genomics Platform"/>
            <consortium name="The Broad Institute Genome Sequencing Center for Infectious Disease"/>
            <person name="Wu L."/>
            <person name="Ma J."/>
        </authorList>
    </citation>
    <scope>NUCLEOTIDE SEQUENCE [LARGE SCALE GENOMIC DNA]</scope>
    <source>
        <strain evidence="4">JCM 15608</strain>
    </source>
</reference>
<evidence type="ECO:0000256" key="1">
    <source>
        <dbReference type="SAM" id="Phobius"/>
    </source>
</evidence>
<accession>A0ABP3WKD6</accession>
<keyword evidence="1" id="KW-1133">Transmembrane helix</keyword>
<keyword evidence="4" id="KW-1185">Reference proteome</keyword>
<organism evidence="3 4">
    <name type="scientific">Colwellia asteriadis</name>
    <dbReference type="NCBI Taxonomy" id="517723"/>
    <lineage>
        <taxon>Bacteria</taxon>
        <taxon>Pseudomonadati</taxon>
        <taxon>Pseudomonadota</taxon>
        <taxon>Gammaproteobacteria</taxon>
        <taxon>Alteromonadales</taxon>
        <taxon>Colwelliaceae</taxon>
        <taxon>Colwellia</taxon>
    </lineage>
</organism>
<evidence type="ECO:0000313" key="3">
    <source>
        <dbReference type="EMBL" id="GAA0818662.1"/>
    </source>
</evidence>
<feature type="signal peptide" evidence="2">
    <location>
        <begin position="1"/>
        <end position="21"/>
    </location>
</feature>
<feature type="transmembrane region" description="Helical" evidence="1">
    <location>
        <begin position="35"/>
        <end position="55"/>
    </location>
</feature>
<dbReference type="Proteomes" id="UP001500021">
    <property type="component" value="Unassembled WGS sequence"/>
</dbReference>
<feature type="chain" id="PRO_5046099138" description="GlyGly-CTERM sorting domain-containing protein" evidence="2">
    <location>
        <begin position="22"/>
        <end position="59"/>
    </location>
</feature>